<feature type="domain" description="Atrophied bacterial Ig" evidence="2">
    <location>
        <begin position="92"/>
        <end position="166"/>
    </location>
</feature>
<evidence type="ECO:0000313" key="3">
    <source>
        <dbReference type="EMBL" id="MBC5681708.1"/>
    </source>
</evidence>
<feature type="transmembrane region" description="Helical" evidence="1">
    <location>
        <begin position="378"/>
        <end position="399"/>
    </location>
</feature>
<comment type="caution">
    <text evidence="3">The sequence shown here is derived from an EMBL/GenBank/DDBJ whole genome shotgun (WGS) entry which is preliminary data.</text>
</comment>
<dbReference type="RefSeq" id="WP_186837346.1">
    <property type="nucleotide sequence ID" value="NZ_JACOPD010000010.1"/>
</dbReference>
<feature type="transmembrane region" description="Helical" evidence="1">
    <location>
        <begin position="6"/>
        <end position="23"/>
    </location>
</feature>
<evidence type="ECO:0000313" key="4">
    <source>
        <dbReference type="Proteomes" id="UP000628463"/>
    </source>
</evidence>
<evidence type="ECO:0000256" key="1">
    <source>
        <dbReference type="SAM" id="Phobius"/>
    </source>
</evidence>
<accession>A0ABR7G3T9</accession>
<gene>
    <name evidence="3" type="ORF">H8S01_12165</name>
</gene>
<keyword evidence="1" id="KW-0812">Transmembrane</keyword>
<keyword evidence="1" id="KW-1133">Transmembrane helix</keyword>
<protein>
    <recommendedName>
        <fullName evidence="2">Atrophied bacterial Ig domain-containing protein</fullName>
    </recommendedName>
</protein>
<dbReference type="InterPro" id="IPR046780">
    <property type="entry name" value="aBig_2"/>
</dbReference>
<keyword evidence="4" id="KW-1185">Reference proteome</keyword>
<organism evidence="3 4">
    <name type="scientific">Lachnospira hominis</name>
    <name type="common">ex Liu et al. 2021</name>
    <dbReference type="NCBI Taxonomy" id="2763051"/>
    <lineage>
        <taxon>Bacteria</taxon>
        <taxon>Bacillati</taxon>
        <taxon>Bacillota</taxon>
        <taxon>Clostridia</taxon>
        <taxon>Lachnospirales</taxon>
        <taxon>Lachnospiraceae</taxon>
        <taxon>Lachnospira</taxon>
    </lineage>
</organism>
<reference evidence="3 4" key="1">
    <citation type="submission" date="2020-08" db="EMBL/GenBank/DDBJ databases">
        <title>Genome public.</title>
        <authorList>
            <person name="Liu C."/>
            <person name="Sun Q."/>
        </authorList>
    </citation>
    <scope>NUCLEOTIDE SEQUENCE [LARGE SCALE GENOMIC DNA]</scope>
    <source>
        <strain evidence="3 4">NSJ-43</strain>
    </source>
</reference>
<dbReference type="EMBL" id="JACOPD010000010">
    <property type="protein sequence ID" value="MBC5681708.1"/>
    <property type="molecule type" value="Genomic_DNA"/>
</dbReference>
<evidence type="ECO:0000259" key="2">
    <source>
        <dbReference type="Pfam" id="PF20578"/>
    </source>
</evidence>
<proteinExistence type="predicted"/>
<keyword evidence="1" id="KW-0472">Membrane</keyword>
<dbReference type="Proteomes" id="UP000628463">
    <property type="component" value="Unassembled WGS sequence"/>
</dbReference>
<feature type="transmembrane region" description="Helical" evidence="1">
    <location>
        <begin position="218"/>
        <end position="236"/>
    </location>
</feature>
<dbReference type="Pfam" id="PF20578">
    <property type="entry name" value="aBig_2"/>
    <property type="match status" value="1"/>
</dbReference>
<sequence>MKFDKKIIIIILVSIVAALFLEISDGERDIEKSDLKKPGYSGAEKNLDVSIYAGKNRIDTTITIEPEKYTAQETEELFFNVYEHLKKEILNDNASLDEIKTDLNLIEKLEDNPVSIEWFSSNYNLIGYDGKVYNDDLKKDQKEEVTLTANLQYMEYSSSYEIKVIVCGRELTHEEQLKKDIFYEIKCAQSDYNSDYVELPKEVDGEEVIYKKRESGNYAAAVLFCGISLAIFAHYHDKEKKNSYEKEKIKQMKCDYPEIVAKLSLLVGAGMTVRMAWEKIVVDYRVRQKSGSKKRYAYEFMSEGLNMLKSGKPQIYVYEEFGMKCGIKEYMKFSSLIVQNIKKGTKELALLLTLEAKDAFEERKNMAKKYGEEAGTKLLLPMIIMLIVVMAIIMVPALMSFSGY</sequence>
<name>A0ABR7G3T9_9FIRM</name>